<proteinExistence type="predicted"/>
<accession>A0A4Y6U8C9</accession>
<dbReference type="KEGG" id="swf:E3E12_02340"/>
<dbReference type="Pfam" id="PF00271">
    <property type="entry name" value="Helicase_C"/>
    <property type="match status" value="1"/>
</dbReference>
<dbReference type="OrthoDB" id="9815222at2"/>
<evidence type="ECO:0000256" key="2">
    <source>
        <dbReference type="ARBA" id="ARBA00022840"/>
    </source>
</evidence>
<sequence>MTDATTASVAAQANPLESFDLLHPALQRWVHQQGWRSLRPVQSQAITTLAPPPSPSRESHLTTPGDVILSAPTAGGKTEAALLPALSNLAFAPPTQPGFSLLYVSPMRALINDQAPRLESLCAAIDMPFVAWHGETSAARKRERRQKPEGVVLITPESLEALLMNHGGKAPFLFGALRTVIIDEMHSFMDTVRGKQLQSLLHRVDMAQCQAHGAHGHATPFAPAQRIGLSATLGSPEQGQAFLRPTQPAQVALLEGGSGPVRLALQLRGFERAQGQRDHPEHALNAIAGNAMGSPQGPGSLMADLFETHRHGHNLIFASSRGEVEETTVKLHELATAQNVPDPFMAHHGSLARSWREEAERHMKTATQPASLVCTTTLELGVDIGALDAVAQLGPGHRVASMR</sequence>
<keyword evidence="4" id="KW-0378">Hydrolase</keyword>
<dbReference type="InterPro" id="IPR027417">
    <property type="entry name" value="P-loop_NTPase"/>
</dbReference>
<keyword evidence="4" id="KW-0347">Helicase</keyword>
<dbReference type="EMBL" id="CP038231">
    <property type="protein sequence ID" value="QDH13230.1"/>
    <property type="molecule type" value="Genomic_DNA"/>
</dbReference>
<reference evidence="4 5" key="1">
    <citation type="submission" date="2019-03" db="EMBL/GenBank/DDBJ databases">
        <title>The complete genome sequence of Swingsia_sp. F3b2 LMG30590(T).</title>
        <authorList>
            <person name="Chua K.-O."/>
            <person name="Chan K.-G."/>
            <person name="See-Too W.-S."/>
        </authorList>
    </citation>
    <scope>NUCLEOTIDE SEQUENCE [LARGE SCALE GENOMIC DNA]</scope>
    <source>
        <strain evidence="4 5">F3b2</strain>
    </source>
</reference>
<dbReference type="PANTHER" id="PTHR47962">
    <property type="entry name" value="ATP-DEPENDENT HELICASE LHR-RELATED-RELATED"/>
    <property type="match status" value="1"/>
</dbReference>
<dbReference type="GO" id="GO:0005524">
    <property type="term" value="F:ATP binding"/>
    <property type="evidence" value="ECO:0007669"/>
    <property type="project" value="UniProtKB-KW"/>
</dbReference>
<dbReference type="Pfam" id="PF00270">
    <property type="entry name" value="DEAD"/>
    <property type="match status" value="1"/>
</dbReference>
<feature type="domain" description="Helicase ATP-binding" evidence="3">
    <location>
        <begin position="58"/>
        <end position="251"/>
    </location>
</feature>
<dbReference type="GO" id="GO:0016887">
    <property type="term" value="F:ATP hydrolysis activity"/>
    <property type="evidence" value="ECO:0007669"/>
    <property type="project" value="TreeGrafter"/>
</dbReference>
<dbReference type="InterPro" id="IPR011545">
    <property type="entry name" value="DEAD/DEAH_box_helicase_dom"/>
</dbReference>
<protein>
    <submittedName>
        <fullName evidence="4">DEAD/DEAH box helicase</fullName>
    </submittedName>
</protein>
<gene>
    <name evidence="4" type="ORF">E3E12_02340</name>
</gene>
<evidence type="ECO:0000313" key="4">
    <source>
        <dbReference type="EMBL" id="QDH13230.1"/>
    </source>
</evidence>
<dbReference type="InterPro" id="IPR001650">
    <property type="entry name" value="Helicase_C-like"/>
</dbReference>
<dbReference type="AlphaFoldDB" id="A0A4Y6U8C9"/>
<dbReference type="PANTHER" id="PTHR47962:SF5">
    <property type="entry name" value="ATP-DEPENDENT HELICASE LHR-RELATED"/>
    <property type="match status" value="1"/>
</dbReference>
<dbReference type="InterPro" id="IPR052511">
    <property type="entry name" value="ATP-dep_Helicase"/>
</dbReference>
<name>A0A4Y6U8C9_9PROT</name>
<evidence type="ECO:0000313" key="5">
    <source>
        <dbReference type="Proteomes" id="UP000318709"/>
    </source>
</evidence>
<evidence type="ECO:0000259" key="3">
    <source>
        <dbReference type="PROSITE" id="PS51192"/>
    </source>
</evidence>
<dbReference type="GO" id="GO:0004386">
    <property type="term" value="F:helicase activity"/>
    <property type="evidence" value="ECO:0007669"/>
    <property type="project" value="UniProtKB-KW"/>
</dbReference>
<dbReference type="RefSeq" id="WP_141442892.1">
    <property type="nucleotide sequence ID" value="NZ_CP038231.1"/>
</dbReference>
<keyword evidence="5" id="KW-1185">Reference proteome</keyword>
<dbReference type="Gene3D" id="3.40.50.300">
    <property type="entry name" value="P-loop containing nucleotide triphosphate hydrolases"/>
    <property type="match status" value="2"/>
</dbReference>
<organism evidence="4 5">
    <name type="scientific">Formicincola oecophyllae</name>
    <dbReference type="NCBI Taxonomy" id="2558361"/>
    <lineage>
        <taxon>Bacteria</taxon>
        <taxon>Pseudomonadati</taxon>
        <taxon>Pseudomonadota</taxon>
        <taxon>Alphaproteobacteria</taxon>
        <taxon>Acetobacterales</taxon>
        <taxon>Acetobacteraceae</taxon>
        <taxon>Formicincola</taxon>
    </lineage>
</organism>
<evidence type="ECO:0000256" key="1">
    <source>
        <dbReference type="ARBA" id="ARBA00022741"/>
    </source>
</evidence>
<keyword evidence="2" id="KW-0067">ATP-binding</keyword>
<dbReference type="Proteomes" id="UP000318709">
    <property type="component" value="Chromosome"/>
</dbReference>
<dbReference type="InterPro" id="IPR014001">
    <property type="entry name" value="Helicase_ATP-bd"/>
</dbReference>
<dbReference type="GO" id="GO:0003677">
    <property type="term" value="F:DNA binding"/>
    <property type="evidence" value="ECO:0007669"/>
    <property type="project" value="TreeGrafter"/>
</dbReference>
<dbReference type="PROSITE" id="PS51192">
    <property type="entry name" value="HELICASE_ATP_BIND_1"/>
    <property type="match status" value="1"/>
</dbReference>
<keyword evidence="1" id="KW-0547">Nucleotide-binding</keyword>
<dbReference type="SMART" id="SM00487">
    <property type="entry name" value="DEXDc"/>
    <property type="match status" value="1"/>
</dbReference>
<dbReference type="SUPFAM" id="SSF52540">
    <property type="entry name" value="P-loop containing nucleoside triphosphate hydrolases"/>
    <property type="match status" value="2"/>
</dbReference>